<organism evidence="2 3">
    <name type="scientific">Hymenobacter jeongseonensis</name>
    <dbReference type="NCBI Taxonomy" id="2791027"/>
    <lineage>
        <taxon>Bacteria</taxon>
        <taxon>Pseudomonadati</taxon>
        <taxon>Bacteroidota</taxon>
        <taxon>Cytophagia</taxon>
        <taxon>Cytophagales</taxon>
        <taxon>Hymenobacteraceae</taxon>
        <taxon>Hymenobacter</taxon>
    </lineage>
</organism>
<feature type="transmembrane region" description="Helical" evidence="1">
    <location>
        <begin position="145"/>
        <end position="173"/>
    </location>
</feature>
<dbReference type="EMBL" id="JADQDQ010000003">
    <property type="protein sequence ID" value="MBF9237633.1"/>
    <property type="molecule type" value="Genomic_DNA"/>
</dbReference>
<gene>
    <name evidence="2" type="ORF">I2I05_09525</name>
</gene>
<comment type="caution">
    <text evidence="2">The sequence shown here is derived from an EMBL/GenBank/DDBJ whole genome shotgun (WGS) entry which is preliminary data.</text>
</comment>
<evidence type="ECO:0000256" key="1">
    <source>
        <dbReference type="SAM" id="Phobius"/>
    </source>
</evidence>
<dbReference type="RefSeq" id="WP_196281993.1">
    <property type="nucleotide sequence ID" value="NZ_JADQDQ010000003.1"/>
</dbReference>
<sequence>MLLPVALVLATLAVLGSYYETSDDGTLAWLFSGVLALKPVSSVPLYFHGYGHALAAAYSAVPGVAWFGLLNSGLLLLATVLVFAVLDGLFRVHFRLESRAPILALVLFFCVAWVEHWLWFSHVRAGILLAGAGVVFAAQRPTKRWALLVGLACVLGAWLMRPALAVLGVGIALPAAFLLAGSWRRAWPVVVGSGLVLVSAFGMAALVETPADQRAQRQYQSLARILDFRQLEAQPQTPADSLGTAAVELWLLGDTAVVNESLIGRVYVFNARAFIGSVVPAKLAVRAGLLVRDYFPMLLALAVTVLATTRRPERRPEFWLVQIGFLGLLILFAGLLKLPPRLALPILDFWLLTNLVFLANTARNSLITLPLTAPEKSALPTPFRQAWPPLLRRLFGGLGVLALALYATKTIHRRHVLGAERQRHETALQQLNQRTRGTVLVLGGTTDLLKSLSPFRVYYPSSVATLLLTGWQTQDPSQPRLRQRLLGTADQTAALSRLARASPTAQWLLTAETARWLNRRFRYKTGTESTVDLRPLASLPADTSYRFYQPAVR</sequence>
<reference evidence="2 3" key="1">
    <citation type="submission" date="2020-11" db="EMBL/GenBank/DDBJ databases">
        <authorList>
            <person name="Kim M.K."/>
        </authorList>
    </citation>
    <scope>NUCLEOTIDE SEQUENCE [LARGE SCALE GENOMIC DNA]</scope>
    <source>
        <strain evidence="2 3">BT683</strain>
    </source>
</reference>
<feature type="transmembrane region" description="Helical" evidence="1">
    <location>
        <begin position="98"/>
        <end position="114"/>
    </location>
</feature>
<evidence type="ECO:0008006" key="4">
    <source>
        <dbReference type="Google" id="ProtNLM"/>
    </source>
</evidence>
<proteinExistence type="predicted"/>
<feature type="transmembrane region" description="Helical" evidence="1">
    <location>
        <begin position="64"/>
        <end position="86"/>
    </location>
</feature>
<evidence type="ECO:0000313" key="3">
    <source>
        <dbReference type="Proteomes" id="UP000597617"/>
    </source>
</evidence>
<accession>A0ABS0IH00</accession>
<keyword evidence="1" id="KW-0472">Membrane</keyword>
<keyword evidence="1" id="KW-0812">Transmembrane</keyword>
<protein>
    <recommendedName>
        <fullName evidence="4">Glycosyltransferase RgtA/B/C/D-like domain-containing protein</fullName>
    </recommendedName>
</protein>
<dbReference type="Proteomes" id="UP000597617">
    <property type="component" value="Unassembled WGS sequence"/>
</dbReference>
<feature type="transmembrane region" description="Helical" evidence="1">
    <location>
        <begin position="319"/>
        <end position="336"/>
    </location>
</feature>
<feature type="transmembrane region" description="Helical" evidence="1">
    <location>
        <begin position="185"/>
        <end position="207"/>
    </location>
</feature>
<evidence type="ECO:0000313" key="2">
    <source>
        <dbReference type="EMBL" id="MBF9237633.1"/>
    </source>
</evidence>
<keyword evidence="1" id="KW-1133">Transmembrane helix</keyword>
<name>A0ABS0IH00_9BACT</name>
<keyword evidence="3" id="KW-1185">Reference proteome</keyword>